<protein>
    <submittedName>
        <fullName evidence="1">Uncharacterized protein</fullName>
    </submittedName>
</protein>
<organism evidence="1 2">
    <name type="scientific">Arctia plantaginis</name>
    <name type="common">Wood tiger moth</name>
    <name type="synonym">Phalaena plantaginis</name>
    <dbReference type="NCBI Taxonomy" id="874455"/>
    <lineage>
        <taxon>Eukaryota</taxon>
        <taxon>Metazoa</taxon>
        <taxon>Ecdysozoa</taxon>
        <taxon>Arthropoda</taxon>
        <taxon>Hexapoda</taxon>
        <taxon>Insecta</taxon>
        <taxon>Pterygota</taxon>
        <taxon>Neoptera</taxon>
        <taxon>Endopterygota</taxon>
        <taxon>Lepidoptera</taxon>
        <taxon>Glossata</taxon>
        <taxon>Ditrysia</taxon>
        <taxon>Noctuoidea</taxon>
        <taxon>Erebidae</taxon>
        <taxon>Arctiinae</taxon>
        <taxon>Arctia</taxon>
    </lineage>
</organism>
<name>A0A8S1BJJ3_ARCPL</name>
<comment type="caution">
    <text evidence="1">The sequence shown here is derived from an EMBL/GenBank/DDBJ whole genome shotgun (WGS) entry which is preliminary data.</text>
</comment>
<dbReference type="EMBL" id="CADEBD010000667">
    <property type="protein sequence ID" value="CAB3258812.1"/>
    <property type="molecule type" value="Genomic_DNA"/>
</dbReference>
<evidence type="ECO:0000313" key="2">
    <source>
        <dbReference type="Proteomes" id="UP000494256"/>
    </source>
</evidence>
<reference evidence="1 2" key="1">
    <citation type="submission" date="2020-04" db="EMBL/GenBank/DDBJ databases">
        <authorList>
            <person name="Wallbank WR R."/>
            <person name="Pardo Diaz C."/>
            <person name="Kozak K."/>
            <person name="Martin S."/>
            <person name="Jiggins C."/>
            <person name="Moest M."/>
            <person name="Warren A I."/>
            <person name="Byers J.R.P. K."/>
            <person name="Montejo-Kovacevich G."/>
            <person name="Yen C E."/>
        </authorList>
    </citation>
    <scope>NUCLEOTIDE SEQUENCE [LARGE SCALE GENOMIC DNA]</scope>
</reference>
<dbReference type="AlphaFoldDB" id="A0A8S1BJJ3"/>
<evidence type="ECO:0000313" key="1">
    <source>
        <dbReference type="EMBL" id="CAB3258812.1"/>
    </source>
</evidence>
<sequence length="261" mass="29268">MFIEQIASFSTLLSDVTMALVRPIDGFHGPRYSMMLAHLATGSTEIPNPMSNTPDNCTQFVSFACSALSLTFSQSTRIRTTTQPNIPLRRVQAAFNRLKNYFIDERIFEDYQLKCVRNQFQHVIPGNFRIPGLEFASVNYITLCRMHQGAVVPAHTVFKLSNNSYLMTSNGVIVFNVPNYVANTSFTWDRITSYVCFNEGASELKRMIDVPMITVGERNIHEGNTTALLRSTSATGNYCHYFEHITSVTVAAHGLRALALC</sequence>
<dbReference type="OrthoDB" id="7440594at2759"/>
<accession>A0A8S1BJJ3</accession>
<proteinExistence type="predicted"/>
<dbReference type="Proteomes" id="UP000494256">
    <property type="component" value="Unassembled WGS sequence"/>
</dbReference>
<gene>
    <name evidence="1" type="ORF">APLA_LOCUS16383</name>
</gene>